<proteinExistence type="predicted"/>
<gene>
    <name evidence="2" type="ORF">RUM44_005724</name>
</gene>
<dbReference type="EMBL" id="JAWJWF010000009">
    <property type="protein sequence ID" value="KAK6630168.1"/>
    <property type="molecule type" value="Genomic_DNA"/>
</dbReference>
<feature type="compositionally biased region" description="Polar residues" evidence="1">
    <location>
        <begin position="120"/>
        <end position="146"/>
    </location>
</feature>
<protein>
    <submittedName>
        <fullName evidence="2">Uncharacterized protein</fullName>
    </submittedName>
</protein>
<name>A0ABR1AWD8_POLSC</name>
<accession>A0ABR1AWD8</accession>
<feature type="compositionally biased region" description="Basic residues" evidence="1">
    <location>
        <begin position="171"/>
        <end position="187"/>
    </location>
</feature>
<comment type="caution">
    <text evidence="2">The sequence shown here is derived from an EMBL/GenBank/DDBJ whole genome shotgun (WGS) entry which is preliminary data.</text>
</comment>
<reference evidence="2 3" key="1">
    <citation type="submission" date="2023-09" db="EMBL/GenBank/DDBJ databases">
        <title>Genomes of two closely related lineages of the louse Polyplax serrata with different host specificities.</title>
        <authorList>
            <person name="Martinu J."/>
            <person name="Tarabai H."/>
            <person name="Stefka J."/>
            <person name="Hypsa V."/>
        </authorList>
    </citation>
    <scope>NUCLEOTIDE SEQUENCE [LARGE SCALE GENOMIC DNA]</scope>
    <source>
        <strain evidence="2">98ZLc_SE</strain>
    </source>
</reference>
<feature type="region of interest" description="Disordered" evidence="1">
    <location>
        <begin position="120"/>
        <end position="236"/>
    </location>
</feature>
<feature type="region of interest" description="Disordered" evidence="1">
    <location>
        <begin position="475"/>
        <end position="494"/>
    </location>
</feature>
<evidence type="ECO:0000313" key="2">
    <source>
        <dbReference type="EMBL" id="KAK6630168.1"/>
    </source>
</evidence>
<feature type="compositionally biased region" description="Low complexity" evidence="1">
    <location>
        <begin position="590"/>
        <end position="612"/>
    </location>
</feature>
<dbReference type="Proteomes" id="UP001359485">
    <property type="component" value="Unassembled WGS sequence"/>
</dbReference>
<feature type="compositionally biased region" description="Basic and acidic residues" evidence="1">
    <location>
        <begin position="188"/>
        <end position="206"/>
    </location>
</feature>
<feature type="region of interest" description="Disordered" evidence="1">
    <location>
        <begin position="590"/>
        <end position="614"/>
    </location>
</feature>
<evidence type="ECO:0000313" key="3">
    <source>
        <dbReference type="Proteomes" id="UP001359485"/>
    </source>
</evidence>
<keyword evidence="3" id="KW-1185">Reference proteome</keyword>
<organism evidence="2 3">
    <name type="scientific">Polyplax serrata</name>
    <name type="common">Common mouse louse</name>
    <dbReference type="NCBI Taxonomy" id="468196"/>
    <lineage>
        <taxon>Eukaryota</taxon>
        <taxon>Metazoa</taxon>
        <taxon>Ecdysozoa</taxon>
        <taxon>Arthropoda</taxon>
        <taxon>Hexapoda</taxon>
        <taxon>Insecta</taxon>
        <taxon>Pterygota</taxon>
        <taxon>Neoptera</taxon>
        <taxon>Paraneoptera</taxon>
        <taxon>Psocodea</taxon>
        <taxon>Troctomorpha</taxon>
        <taxon>Phthiraptera</taxon>
        <taxon>Anoplura</taxon>
        <taxon>Polyplacidae</taxon>
        <taxon>Polyplax</taxon>
    </lineage>
</organism>
<feature type="region of interest" description="Disordered" evidence="1">
    <location>
        <begin position="344"/>
        <end position="363"/>
    </location>
</feature>
<feature type="compositionally biased region" description="Polar residues" evidence="1">
    <location>
        <begin position="9"/>
        <end position="23"/>
    </location>
</feature>
<feature type="region of interest" description="Disordered" evidence="1">
    <location>
        <begin position="1"/>
        <end position="23"/>
    </location>
</feature>
<feature type="region of interest" description="Disordered" evidence="1">
    <location>
        <begin position="548"/>
        <end position="575"/>
    </location>
</feature>
<sequence>MIKWLSGSRLKTGTENESPSPYTNDPLAAITGVGAAEGKCHIYAVSSSNYGYLKGKGTIASPKDLERNPNFHLRYLPPRFNIASLIVHFSPVTFSQHNLSPVDTWVNPLFNEDHCEDELNGNSNGTLDQRLSPRKSISSGYESRCNSSSDSSSCTECDEGKVKKPVVPVKREKRLTKLSKSDKKKRGEHAEKKDTGQEQKVVEETLRNSSSSPKRKPARVKNVPGTGSSVLSPIPEGKIDCSIPPPIWPRYEEGNMEKREIDKLREAELPGRIFHNGTTNPVNFMFKYNERYPKSRGFDGNRILFNYLDKKANSRSIKSEYEQNWVECCLNQCGESNKSFVNDKEDGGKSLDDSGKGHTPDSTLERLSIDRNEMTQEVLRDLAGLIAYAMSRKNSPSLESILKNLAESIQKSLEVLSQTETEDNFKILCDNLNHNKYLSKLLTALVTTPHQVQRPSEDGKNVGVDTNELSLKLQKLSKTKGRNSPDELSPYRLDNLKEDVYSSGSEGKNSSSSSSGCKDLYMSSNSSTSAGKDNVFIPSSFESIRDRDKVYRKSEKSSDEEPESKGSGDEVNRSGDNRLTLIHHQREFSSSSAESAFGSSDSSPPASDSSSGNGVLNPVFLHENIYSVPKSMRNAIICDSFSRTKNADCGSVRNCGSSAFEKLISAKRKTSHDSQMEDLGPLTYADEGKTRLSTVVATAKVDNTVLKKVEHPYYVSTLILCTVASIPNYLRAHPCLQLLLSQRQWTPPCHYGVNLHPLL</sequence>
<evidence type="ECO:0000256" key="1">
    <source>
        <dbReference type="SAM" id="MobiDB-lite"/>
    </source>
</evidence>